<dbReference type="InParanoid" id="A0A7F8K6H4"/>
<feature type="region of interest" description="Disordered" evidence="1">
    <location>
        <begin position="217"/>
        <end position="256"/>
    </location>
</feature>
<proteinExistence type="predicted"/>
<evidence type="ECO:0000313" key="2">
    <source>
        <dbReference type="Proteomes" id="UP000248483"/>
    </source>
</evidence>
<gene>
    <name evidence="3" type="primary">LOC115802037</name>
</gene>
<sequence>MLVPDDVEMLSWYLFASVLRVLDLPELFLLRSRGNRVSSGPGGWRRADLLLSSNGMRLGTRPTDPGFIPVHTHVHICTEEGPGDVSTHTCTHTLGGSEPQLPTRTFEPLPGRYPVWVAGPHALQGEGSPFLRRSGPLCGPGPQAPSVLYWPGCVVSNSKLQENGWAAPGKPRPLSREVRRGPVGLLKWNSTSTWAWAGRRGSPGPRAPASTLLLRFPTGEHRSPGWGTAASDGGPGGGKRPPGLPPGTSAPRAGSGHAWALHGWKRPSARGAASCSPVRGAGRDPEVHRCCLRPGGDTDPELQCTHLLPEAEAAPLSALCTSSSRLRIL</sequence>
<dbReference type="GeneID" id="115802037"/>
<dbReference type="RefSeq" id="XP_030616160.1">
    <property type="nucleotide sequence ID" value="XM_030760300.1"/>
</dbReference>
<keyword evidence="2" id="KW-1185">Reference proteome</keyword>
<dbReference type="Proteomes" id="UP000248483">
    <property type="component" value="Unplaced"/>
</dbReference>
<protein>
    <submittedName>
        <fullName evidence="3">Collagen alpha-4(IV) chain-like</fullName>
    </submittedName>
</protein>
<dbReference type="AlphaFoldDB" id="A0A7F8K6H4"/>
<dbReference type="KEGG" id="dle:115802037"/>
<accession>A0A7F8K6H4</accession>
<name>A0A7F8K6H4_DELLE</name>
<evidence type="ECO:0000256" key="1">
    <source>
        <dbReference type="SAM" id="MobiDB-lite"/>
    </source>
</evidence>
<evidence type="ECO:0000313" key="3">
    <source>
        <dbReference type="RefSeq" id="XP_030616160.1"/>
    </source>
</evidence>
<reference evidence="3" key="1">
    <citation type="submission" date="2025-08" db="UniProtKB">
        <authorList>
            <consortium name="RefSeq"/>
        </authorList>
    </citation>
    <scope>IDENTIFICATION</scope>
    <source>
        <tissue evidence="3">Blood</tissue>
    </source>
</reference>
<organism evidence="2 3">
    <name type="scientific">Delphinapterus leucas</name>
    <name type="common">Beluga whale</name>
    <dbReference type="NCBI Taxonomy" id="9749"/>
    <lineage>
        <taxon>Eukaryota</taxon>
        <taxon>Metazoa</taxon>
        <taxon>Chordata</taxon>
        <taxon>Craniata</taxon>
        <taxon>Vertebrata</taxon>
        <taxon>Euteleostomi</taxon>
        <taxon>Mammalia</taxon>
        <taxon>Eutheria</taxon>
        <taxon>Laurasiatheria</taxon>
        <taxon>Artiodactyla</taxon>
        <taxon>Whippomorpha</taxon>
        <taxon>Cetacea</taxon>
        <taxon>Odontoceti</taxon>
        <taxon>Monodontidae</taxon>
        <taxon>Delphinapterus</taxon>
    </lineage>
</organism>